<reference evidence="2 3" key="1">
    <citation type="submission" date="2015-04" db="EMBL/GenBank/DDBJ databases">
        <title>Complete genome sequence of Schizopora paradoxa KUC8140, a cosmopolitan wood degrader in East Asia.</title>
        <authorList>
            <consortium name="DOE Joint Genome Institute"/>
            <person name="Min B."/>
            <person name="Park H."/>
            <person name="Jang Y."/>
            <person name="Kim J.-J."/>
            <person name="Kim K.H."/>
            <person name="Pangilinan J."/>
            <person name="Lipzen A."/>
            <person name="Riley R."/>
            <person name="Grigoriev I.V."/>
            <person name="Spatafora J.W."/>
            <person name="Choi I.-G."/>
        </authorList>
    </citation>
    <scope>NUCLEOTIDE SEQUENCE [LARGE SCALE GENOMIC DNA]</scope>
    <source>
        <strain evidence="2 3">KUC8140</strain>
    </source>
</reference>
<dbReference type="InterPro" id="IPR008266">
    <property type="entry name" value="Tyr_kinase_AS"/>
</dbReference>
<dbReference type="InParanoid" id="A0A0H2R1A9"/>
<evidence type="ECO:0000313" key="3">
    <source>
        <dbReference type="Proteomes" id="UP000053477"/>
    </source>
</evidence>
<dbReference type="Proteomes" id="UP000053477">
    <property type="component" value="Unassembled WGS sequence"/>
</dbReference>
<dbReference type="InterPro" id="IPR040976">
    <property type="entry name" value="Pkinase_fungal"/>
</dbReference>
<name>A0A0H2R1A9_9AGAM</name>
<feature type="non-terminal residue" evidence="2">
    <location>
        <position position="92"/>
    </location>
</feature>
<dbReference type="EMBL" id="KQ086294">
    <property type="protein sequence ID" value="KLO05545.1"/>
    <property type="molecule type" value="Genomic_DNA"/>
</dbReference>
<gene>
    <name evidence="2" type="ORF">SCHPADRAFT_798115</name>
</gene>
<dbReference type="GO" id="GO:0005524">
    <property type="term" value="F:ATP binding"/>
    <property type="evidence" value="ECO:0007669"/>
    <property type="project" value="InterPro"/>
</dbReference>
<dbReference type="PANTHER" id="PTHR38248">
    <property type="entry name" value="FUNK1 6"/>
    <property type="match status" value="1"/>
</dbReference>
<organism evidence="2 3">
    <name type="scientific">Schizopora paradoxa</name>
    <dbReference type="NCBI Taxonomy" id="27342"/>
    <lineage>
        <taxon>Eukaryota</taxon>
        <taxon>Fungi</taxon>
        <taxon>Dikarya</taxon>
        <taxon>Basidiomycota</taxon>
        <taxon>Agaricomycotina</taxon>
        <taxon>Agaricomycetes</taxon>
        <taxon>Hymenochaetales</taxon>
        <taxon>Schizoporaceae</taxon>
        <taxon>Schizopora</taxon>
    </lineage>
</organism>
<proteinExistence type="predicted"/>
<keyword evidence="3" id="KW-1185">Reference proteome</keyword>
<dbReference type="OrthoDB" id="5569250at2759"/>
<dbReference type="Pfam" id="PF17667">
    <property type="entry name" value="Pkinase_fungal"/>
    <property type="match status" value="1"/>
</dbReference>
<dbReference type="STRING" id="27342.A0A0H2R1A9"/>
<evidence type="ECO:0000313" key="2">
    <source>
        <dbReference type="EMBL" id="KLO05545.1"/>
    </source>
</evidence>
<protein>
    <recommendedName>
        <fullName evidence="1">Protein kinase domain-containing protein</fullName>
    </recommendedName>
</protein>
<dbReference type="InterPro" id="IPR011009">
    <property type="entry name" value="Kinase-like_dom_sf"/>
</dbReference>
<feature type="domain" description="Protein kinase" evidence="1">
    <location>
        <begin position="1"/>
        <end position="92"/>
    </location>
</feature>
<dbReference type="SUPFAM" id="SSF56112">
    <property type="entry name" value="Protein kinase-like (PK-like)"/>
    <property type="match status" value="1"/>
</dbReference>
<dbReference type="PANTHER" id="PTHR38248:SF2">
    <property type="entry name" value="FUNK1 11"/>
    <property type="match status" value="1"/>
</dbReference>
<feature type="non-terminal residue" evidence="2">
    <location>
        <position position="1"/>
    </location>
</feature>
<dbReference type="AlphaFoldDB" id="A0A0H2R1A9"/>
<dbReference type="InterPro" id="IPR000719">
    <property type="entry name" value="Prot_kinase_dom"/>
</dbReference>
<accession>A0A0H2R1A9</accession>
<dbReference type="Gene3D" id="1.10.510.10">
    <property type="entry name" value="Transferase(Phosphotransferase) domain 1"/>
    <property type="match status" value="1"/>
</dbReference>
<sequence length="92" mass="10646">LIITAIESLFKKGIVHRDISISNIMLEKIGRELRGLLIDFDFAANIDEEEEDNGGYRTGTLPFMAIEILEADRNTKHAYYHDLESLFYVLIW</sequence>
<dbReference type="PROSITE" id="PS50011">
    <property type="entry name" value="PROTEIN_KINASE_DOM"/>
    <property type="match status" value="1"/>
</dbReference>
<evidence type="ECO:0000259" key="1">
    <source>
        <dbReference type="PROSITE" id="PS50011"/>
    </source>
</evidence>
<dbReference type="PROSITE" id="PS00109">
    <property type="entry name" value="PROTEIN_KINASE_TYR"/>
    <property type="match status" value="1"/>
</dbReference>
<dbReference type="GO" id="GO:0004672">
    <property type="term" value="F:protein kinase activity"/>
    <property type="evidence" value="ECO:0007669"/>
    <property type="project" value="InterPro"/>
</dbReference>